<sequence>MVEKFYFVSYMWEDVERNISWTPEHMVINEHPSIWYKRVKYSSTKDYRIVSFQSISKEEYEEFEVIL</sequence>
<reference evidence="2" key="1">
    <citation type="submission" date="2017-04" db="EMBL/GenBank/DDBJ databases">
        <authorList>
            <person name="Criscuolo A."/>
        </authorList>
    </citation>
    <scope>NUCLEOTIDE SEQUENCE [LARGE SCALE GENOMIC DNA]</scope>
</reference>
<gene>
    <name evidence="1" type="ORF">BACERE00191_00420</name>
</gene>
<evidence type="ECO:0000313" key="1">
    <source>
        <dbReference type="EMBL" id="SMD65732.1"/>
    </source>
</evidence>
<dbReference type="EMBL" id="FWZB01000019">
    <property type="protein sequence ID" value="SMD65732.1"/>
    <property type="molecule type" value="Genomic_DNA"/>
</dbReference>
<name>A0A1Y5YTE3_9BACI</name>
<proteinExistence type="predicted"/>
<accession>A0A1Y5YTE3</accession>
<dbReference type="AlphaFoldDB" id="A0A1Y5YTE3"/>
<dbReference type="RefSeq" id="WP_088106259.1">
    <property type="nucleotide sequence ID" value="NZ_FWZB01000019.1"/>
</dbReference>
<dbReference type="Proteomes" id="UP000194499">
    <property type="component" value="Unassembled WGS sequence"/>
</dbReference>
<evidence type="ECO:0000313" key="2">
    <source>
        <dbReference type="Proteomes" id="UP000194499"/>
    </source>
</evidence>
<protein>
    <submittedName>
        <fullName evidence="1">Uncharacterized protein</fullName>
    </submittedName>
</protein>
<organism evidence="1 2">
    <name type="scientific">Bacillus pacificus</name>
    <dbReference type="NCBI Taxonomy" id="2026187"/>
    <lineage>
        <taxon>Bacteria</taxon>
        <taxon>Bacillati</taxon>
        <taxon>Bacillota</taxon>
        <taxon>Bacilli</taxon>
        <taxon>Bacillales</taxon>
        <taxon>Bacillaceae</taxon>
        <taxon>Bacillus</taxon>
        <taxon>Bacillus cereus group</taxon>
    </lineage>
</organism>